<dbReference type="InterPro" id="IPR011009">
    <property type="entry name" value="Kinase-like_dom_sf"/>
</dbReference>
<dbReference type="PANTHER" id="PTHR27000">
    <property type="entry name" value="LEUCINE-RICH REPEAT RECEPTOR-LIKE PROTEIN KINASE FAMILY PROTEIN-RELATED"/>
    <property type="match status" value="1"/>
</dbReference>
<keyword evidence="12" id="KW-1133">Transmembrane helix</keyword>
<evidence type="ECO:0000256" key="10">
    <source>
        <dbReference type="ARBA" id="ARBA00022777"/>
    </source>
</evidence>
<evidence type="ECO:0000313" key="20">
    <source>
        <dbReference type="Proteomes" id="UP001291926"/>
    </source>
</evidence>
<dbReference type="EMBL" id="JAYDYQ010001087">
    <property type="protein sequence ID" value="KAK4489791.1"/>
    <property type="molecule type" value="Genomic_DNA"/>
</dbReference>
<evidence type="ECO:0000313" key="19">
    <source>
        <dbReference type="EMBL" id="KAK4489791.1"/>
    </source>
</evidence>
<keyword evidence="9 16" id="KW-0547">Nucleotide-binding</keyword>
<gene>
    <name evidence="19" type="ORF">RD792_000430</name>
</gene>
<keyword evidence="14" id="KW-0675">Receptor</keyword>
<proteinExistence type="inferred from homology"/>
<keyword evidence="20" id="KW-1185">Reference proteome</keyword>
<evidence type="ECO:0000256" key="5">
    <source>
        <dbReference type="ARBA" id="ARBA00022679"/>
    </source>
</evidence>
<dbReference type="Pfam" id="PF08263">
    <property type="entry name" value="LRRNT_2"/>
    <property type="match status" value="1"/>
</dbReference>
<dbReference type="PROSITE" id="PS00108">
    <property type="entry name" value="PROTEIN_KINASE_ST"/>
    <property type="match status" value="1"/>
</dbReference>
<dbReference type="SUPFAM" id="SSF56112">
    <property type="entry name" value="Protein kinase-like (PK-like)"/>
    <property type="match status" value="1"/>
</dbReference>
<keyword evidence="10" id="KW-0418">Kinase</keyword>
<keyword evidence="8" id="KW-0677">Repeat</keyword>
<keyword evidence="4" id="KW-0433">Leucine-rich repeat</keyword>
<dbReference type="Proteomes" id="UP001291926">
    <property type="component" value="Unassembled WGS sequence"/>
</dbReference>
<dbReference type="SMART" id="SM00369">
    <property type="entry name" value="LRR_TYP"/>
    <property type="match status" value="9"/>
</dbReference>
<sequence>MGGNKNTLFLQFLVSVLFFVILFPIPSASQPQSALHLLQFRSSLPETSQLLLPWNKTSSLSAHCQWPGVSCYSNKDFRVKSLTLTGFGISGNLENSIPNLCAIQDLIILDLSGNKFTGNVPALLGNCSRLDTVLLNDNGFSGEIPVELFKSGQLIQLDLGFNSLSGLIPPEVGECKRLEYLGLYNNHLSGEIPNELFSLPNLKFLSLSTNNLTGVLPNLPPSCLLSDLRIHENTFHGSLPFSLSNCHNLSIMYASDNNLGGIIPRDVFKGLLKLEKVYLNRNYFEGEIPESLWDLRNLQELIISENKFNGSIGEGVGRLSKLTFLDLSGNSLTGQIPKSVGSLRNLEYLYLYGNLFTGFLPQEIGNCSSLTELRVDDNRIGGILPLEICELQNLKVIHVSYNQIEGPVPHCIERLISLESLSLDNNRFTGRIPSGISDLTNLTFLSLAHNNLTGEVPSDLGKNIPGLAKLDLTGNHLTGEIPSGICSGNSLSVLTLGYNRFTGTFPTEIIKCKSLIRVIFSNNLFQGSLPDDMENKSSISHFDLRGNSFAGKIPSVLGLWRNLSMIDLSENMFSGSIPREFGRLQNLQELRISSNSLTGEIPSELANCPRIAELDLSRNNLSGDVPSEITASLTLQIIRLQDNKLTGVIPNSFSSSQSLRELQLGNNKLQGPIPCSLSRVQHFSSVLNLSMNLLSGEIPKCLGDLDMLEILDISINNFSGEIPSEVNNMASLTYLNISFNQLLGQVPSGWAKLLESHAGSSFGNPRLCLVTHNTSNCATDRKSHKRGLVLAGLVTGSTLLMICLLAALYTLAIRVPHPSSSPHQSLLDNQPRSEELPADLCFEDILRGTEGWSDKYVIGRGKHGTVYRTESVKSRKQWAVKKVDLSETKFSTEIRTLSLVRHRNVVKMGGYSIRDECGFIVTEYMSGGTLYDILHHRKPKVALNWETRYSIALGIAQGLAYLHHDCVPQIIHRDIKSDNILLDSELVPKIADFGLAKLDSDSDESPTVSAIVGTLGYIAPENAYSTKLTDKCDVYSYGVILLELLCRKLPVDPSFDEGLDIVSWVRKNSRSHTDCFCCLDEEIQNWDKGDQQEALDMMDVALKCSEMVPDFRPSMRDVVGSLLKLNCRKLSVSRGHLSL</sequence>
<protein>
    <recommendedName>
        <fullName evidence="18">Protein kinase domain-containing protein</fullName>
    </recommendedName>
</protein>
<feature type="binding site" evidence="16">
    <location>
        <position position="882"/>
    </location>
    <ligand>
        <name>ATP</name>
        <dbReference type="ChEBI" id="CHEBI:30616"/>
    </ligand>
</feature>
<evidence type="ECO:0000256" key="1">
    <source>
        <dbReference type="ARBA" id="ARBA00004162"/>
    </source>
</evidence>
<evidence type="ECO:0000256" key="12">
    <source>
        <dbReference type="ARBA" id="ARBA00022989"/>
    </source>
</evidence>
<keyword evidence="11 16" id="KW-0067">ATP-binding</keyword>
<evidence type="ECO:0000256" key="9">
    <source>
        <dbReference type="ARBA" id="ARBA00022741"/>
    </source>
</evidence>
<evidence type="ECO:0000256" key="2">
    <source>
        <dbReference type="ARBA" id="ARBA00004479"/>
    </source>
</evidence>
<evidence type="ECO:0000256" key="6">
    <source>
        <dbReference type="ARBA" id="ARBA00022692"/>
    </source>
</evidence>
<dbReference type="InterPro" id="IPR017441">
    <property type="entry name" value="Protein_kinase_ATP_BS"/>
</dbReference>
<evidence type="ECO:0000256" key="15">
    <source>
        <dbReference type="ARBA" id="ARBA00023180"/>
    </source>
</evidence>
<evidence type="ECO:0000256" key="11">
    <source>
        <dbReference type="ARBA" id="ARBA00022840"/>
    </source>
</evidence>
<dbReference type="InterPro" id="IPR001611">
    <property type="entry name" value="Leu-rich_rpt"/>
</dbReference>
<comment type="similarity">
    <text evidence="3">Belongs to the protein kinase superfamily. Ser/Thr protein kinase family.</text>
</comment>
<evidence type="ECO:0000259" key="18">
    <source>
        <dbReference type="PROSITE" id="PS50011"/>
    </source>
</evidence>
<dbReference type="Pfam" id="PF00560">
    <property type="entry name" value="LRR_1"/>
    <property type="match status" value="9"/>
</dbReference>
<keyword evidence="13" id="KW-0472">Membrane</keyword>
<reference evidence="19 20" key="1">
    <citation type="journal article" date="2023" name="bioRxiv">
        <title>Genome report: Whole genome sequence and annotation of Penstemon davidsonii.</title>
        <authorList>
            <person name="Ostevik K.L."/>
            <person name="Alabady M."/>
            <person name="Zhang M."/>
            <person name="Rausher M.D."/>
        </authorList>
    </citation>
    <scope>NUCLEOTIDE SEQUENCE [LARGE SCALE GENOMIC DNA]</scope>
    <source>
        <strain evidence="19">DNT005</strain>
        <tissue evidence="19">Whole leaf</tissue>
    </source>
</reference>
<feature type="signal peptide" evidence="17">
    <location>
        <begin position="1"/>
        <end position="28"/>
    </location>
</feature>
<evidence type="ECO:0000256" key="14">
    <source>
        <dbReference type="ARBA" id="ARBA00023170"/>
    </source>
</evidence>
<evidence type="ECO:0000256" key="13">
    <source>
        <dbReference type="ARBA" id="ARBA00023136"/>
    </source>
</evidence>
<dbReference type="SMART" id="SM00220">
    <property type="entry name" value="S_TKc"/>
    <property type="match status" value="1"/>
</dbReference>
<dbReference type="InterPro" id="IPR000719">
    <property type="entry name" value="Prot_kinase_dom"/>
</dbReference>
<evidence type="ECO:0000256" key="4">
    <source>
        <dbReference type="ARBA" id="ARBA00022614"/>
    </source>
</evidence>
<dbReference type="InterPro" id="IPR008271">
    <property type="entry name" value="Ser/Thr_kinase_AS"/>
</dbReference>
<dbReference type="InterPro" id="IPR003591">
    <property type="entry name" value="Leu-rich_rpt_typical-subtyp"/>
</dbReference>
<dbReference type="InterPro" id="IPR055414">
    <property type="entry name" value="LRR_R13L4/SHOC2-like"/>
</dbReference>
<dbReference type="Gene3D" id="3.80.10.10">
    <property type="entry name" value="Ribonuclease Inhibitor"/>
    <property type="match status" value="5"/>
</dbReference>
<keyword evidence="15" id="KW-0325">Glycoprotein</keyword>
<dbReference type="CDD" id="cd14066">
    <property type="entry name" value="STKc_IRAK"/>
    <property type="match status" value="1"/>
</dbReference>
<dbReference type="Pfam" id="PF23598">
    <property type="entry name" value="LRR_14"/>
    <property type="match status" value="1"/>
</dbReference>
<dbReference type="Pfam" id="PF13855">
    <property type="entry name" value="LRR_8"/>
    <property type="match status" value="2"/>
</dbReference>
<dbReference type="PANTHER" id="PTHR27000:SF679">
    <property type="entry name" value="OS01G0170300 PROTEIN"/>
    <property type="match status" value="1"/>
</dbReference>
<dbReference type="Pfam" id="PF00069">
    <property type="entry name" value="Pkinase"/>
    <property type="match status" value="1"/>
</dbReference>
<dbReference type="Gene3D" id="3.30.200.20">
    <property type="entry name" value="Phosphorylase Kinase, domain 1"/>
    <property type="match status" value="1"/>
</dbReference>
<dbReference type="Gene3D" id="1.10.510.10">
    <property type="entry name" value="Transferase(Phosphotransferase) domain 1"/>
    <property type="match status" value="1"/>
</dbReference>
<evidence type="ECO:0000256" key="3">
    <source>
        <dbReference type="ARBA" id="ARBA00008684"/>
    </source>
</evidence>
<keyword evidence="7 17" id="KW-0732">Signal</keyword>
<evidence type="ECO:0000256" key="17">
    <source>
        <dbReference type="SAM" id="SignalP"/>
    </source>
</evidence>
<comment type="subcellular location">
    <subcellularLocation>
        <location evidence="1">Cell membrane</location>
        <topology evidence="1">Single-pass membrane protein</topology>
    </subcellularLocation>
    <subcellularLocation>
        <location evidence="2">Membrane</location>
        <topology evidence="2">Single-pass type I membrane protein</topology>
    </subcellularLocation>
</comment>
<evidence type="ECO:0000256" key="16">
    <source>
        <dbReference type="PROSITE-ProRule" id="PRU10141"/>
    </source>
</evidence>
<accession>A0ABR0DLP0</accession>
<keyword evidence="6" id="KW-0812">Transmembrane</keyword>
<dbReference type="InterPro" id="IPR032675">
    <property type="entry name" value="LRR_dom_sf"/>
</dbReference>
<keyword evidence="5" id="KW-0808">Transferase</keyword>
<dbReference type="PROSITE" id="PS00107">
    <property type="entry name" value="PROTEIN_KINASE_ATP"/>
    <property type="match status" value="1"/>
</dbReference>
<dbReference type="PROSITE" id="PS50011">
    <property type="entry name" value="PROTEIN_KINASE_DOM"/>
    <property type="match status" value="1"/>
</dbReference>
<name>A0ABR0DLP0_9LAMI</name>
<evidence type="ECO:0000256" key="7">
    <source>
        <dbReference type="ARBA" id="ARBA00022729"/>
    </source>
</evidence>
<evidence type="ECO:0000256" key="8">
    <source>
        <dbReference type="ARBA" id="ARBA00022737"/>
    </source>
</evidence>
<feature type="domain" description="Protein kinase" evidence="18">
    <location>
        <begin position="852"/>
        <end position="1139"/>
    </location>
</feature>
<dbReference type="InterPro" id="IPR013210">
    <property type="entry name" value="LRR_N_plant-typ"/>
</dbReference>
<feature type="chain" id="PRO_5045163257" description="Protein kinase domain-containing protein" evidence="17">
    <location>
        <begin position="29"/>
        <end position="1139"/>
    </location>
</feature>
<organism evidence="19 20">
    <name type="scientific">Penstemon davidsonii</name>
    <dbReference type="NCBI Taxonomy" id="160366"/>
    <lineage>
        <taxon>Eukaryota</taxon>
        <taxon>Viridiplantae</taxon>
        <taxon>Streptophyta</taxon>
        <taxon>Embryophyta</taxon>
        <taxon>Tracheophyta</taxon>
        <taxon>Spermatophyta</taxon>
        <taxon>Magnoliopsida</taxon>
        <taxon>eudicotyledons</taxon>
        <taxon>Gunneridae</taxon>
        <taxon>Pentapetalae</taxon>
        <taxon>asterids</taxon>
        <taxon>lamiids</taxon>
        <taxon>Lamiales</taxon>
        <taxon>Plantaginaceae</taxon>
        <taxon>Cheloneae</taxon>
        <taxon>Penstemon</taxon>
    </lineage>
</organism>
<dbReference type="SUPFAM" id="SSF52058">
    <property type="entry name" value="L domain-like"/>
    <property type="match status" value="3"/>
</dbReference>
<comment type="caution">
    <text evidence="19">The sequence shown here is derived from an EMBL/GenBank/DDBJ whole genome shotgun (WGS) entry which is preliminary data.</text>
</comment>